<sequence>MTFRSLALKNVKTNWRSYSAFFLSSLFSVAIFYIYYAFLVHPDVVNGQMLAAKQVRTGMEFCLYLIAIFSFVFILYSSGSFLKSRKKEFGLFSLFGMTRGQLRKLVFIENMLIGLLSTLTGIAAGILFSKLFFMGLGALLKLESQIRFVVPYRAVAFTIVVFISIFLVITLYTTIRMGKGQIIELLQAYKKPKGKLVFSKWKAVVGFISLLSGYGLAVTMNPMNFVIVALPILALVVGGTYLLYSQLSIVVLNMLKRNKKLFYNKTNMLIIGQLGYKIKDNARILFTITILSAVVMTAMGTIYVLQTAGKEQVLSESPYSIAWIETENEDIPQLDRAMLDQLIDKHSLKVSEEMELNGMRLEHYTFTINEINYSFSNGTFNAMIVPQSEFNEKNKVGEPIHVSGEEAVVSEKYLTNMLKNTGKIKGALGDQEVELAVKEIRTDMIINGFNVWNYLTVIVSDEYYEQLLGTTQALTFSIKGIEFSNWEKSMPMLEELREAAPEAELQQVHYYRNISYEQFRQSTSLMIFIGLFICLLFFIAAGSLIYFKLFTERDEDVAMFKGLNRVGMTYKEMRKIVVSQVAIIFFLPCLVGIVHALFAMLALDSLMTQSYWMYALVVFGIYVIMQTFYFIIASNSYMQSIGKGSKIAS</sequence>
<protein>
    <submittedName>
        <fullName evidence="8">FtsX-like permease family protein</fullName>
    </submittedName>
</protein>
<feature type="transmembrane region" description="Helical" evidence="6">
    <location>
        <begin position="154"/>
        <end position="175"/>
    </location>
</feature>
<keyword evidence="4 6" id="KW-1133">Transmembrane helix</keyword>
<dbReference type="RefSeq" id="WP_379237555.1">
    <property type="nucleotide sequence ID" value="NZ_JBHSTE010000007.1"/>
</dbReference>
<keyword evidence="2 6" id="KW-1003">Cell membrane</keyword>
<proteinExistence type="inferred from homology"/>
<feature type="transmembrane region" description="Helical" evidence="6">
    <location>
        <begin position="20"/>
        <end position="38"/>
    </location>
</feature>
<evidence type="ECO:0000313" key="9">
    <source>
        <dbReference type="Proteomes" id="UP001596233"/>
    </source>
</evidence>
<feature type="transmembrane region" description="Helical" evidence="6">
    <location>
        <begin position="576"/>
        <end position="599"/>
    </location>
</feature>
<evidence type="ECO:0000256" key="2">
    <source>
        <dbReference type="ARBA" id="ARBA00022475"/>
    </source>
</evidence>
<dbReference type="InterPro" id="IPR003838">
    <property type="entry name" value="ABC3_permease_C"/>
</dbReference>
<keyword evidence="5 6" id="KW-0472">Membrane</keyword>
<evidence type="ECO:0000313" key="8">
    <source>
        <dbReference type="EMBL" id="MFC6334732.1"/>
    </source>
</evidence>
<organism evidence="8 9">
    <name type="scientific">Paenibacillus septentrionalis</name>
    <dbReference type="NCBI Taxonomy" id="429342"/>
    <lineage>
        <taxon>Bacteria</taxon>
        <taxon>Bacillati</taxon>
        <taxon>Bacillota</taxon>
        <taxon>Bacilli</taxon>
        <taxon>Bacillales</taxon>
        <taxon>Paenibacillaceae</taxon>
        <taxon>Paenibacillus</taxon>
    </lineage>
</organism>
<gene>
    <name evidence="8" type="ORF">ACFP56_19035</name>
</gene>
<reference evidence="9" key="1">
    <citation type="journal article" date="2019" name="Int. J. Syst. Evol. Microbiol.">
        <title>The Global Catalogue of Microorganisms (GCM) 10K type strain sequencing project: providing services to taxonomists for standard genome sequencing and annotation.</title>
        <authorList>
            <consortium name="The Broad Institute Genomics Platform"/>
            <consortium name="The Broad Institute Genome Sequencing Center for Infectious Disease"/>
            <person name="Wu L."/>
            <person name="Ma J."/>
        </authorList>
    </citation>
    <scope>NUCLEOTIDE SEQUENCE [LARGE SCALE GENOMIC DNA]</scope>
    <source>
        <strain evidence="9">PCU 280</strain>
    </source>
</reference>
<feature type="transmembrane region" description="Helical" evidence="6">
    <location>
        <begin position="223"/>
        <end position="255"/>
    </location>
</feature>
<dbReference type="Pfam" id="PF02687">
    <property type="entry name" value="FtsX"/>
    <property type="match status" value="1"/>
</dbReference>
<feature type="transmembrane region" description="Helical" evidence="6">
    <location>
        <begin position="58"/>
        <end position="77"/>
    </location>
</feature>
<dbReference type="InterPro" id="IPR052536">
    <property type="entry name" value="ABC-4_Integral_Memb_Prot"/>
</dbReference>
<dbReference type="PIRSF" id="PIRSF018968">
    <property type="entry name" value="ABC_permease_BceB"/>
    <property type="match status" value="1"/>
</dbReference>
<feature type="domain" description="ABC3 transporter permease C-terminal" evidence="7">
    <location>
        <begin position="63"/>
        <end position="180"/>
    </location>
</feature>
<dbReference type="InterPro" id="IPR027022">
    <property type="entry name" value="ABC_permease_BceB-typ"/>
</dbReference>
<dbReference type="PANTHER" id="PTHR46795:SF1">
    <property type="entry name" value="ABC TRANSPORTER PERMEASE PROTEIN"/>
    <property type="match status" value="1"/>
</dbReference>
<keyword evidence="9" id="KW-1185">Reference proteome</keyword>
<keyword evidence="3 6" id="KW-0812">Transmembrane</keyword>
<evidence type="ECO:0000256" key="1">
    <source>
        <dbReference type="ARBA" id="ARBA00004651"/>
    </source>
</evidence>
<comment type="similarity">
    <text evidence="6">Belongs to the ABC-4 integral membrane protein family.</text>
</comment>
<feature type="transmembrane region" description="Helical" evidence="6">
    <location>
        <begin position="112"/>
        <end position="134"/>
    </location>
</feature>
<feature type="transmembrane region" description="Helical" evidence="6">
    <location>
        <begin position="284"/>
        <end position="305"/>
    </location>
</feature>
<evidence type="ECO:0000259" key="7">
    <source>
        <dbReference type="Pfam" id="PF02687"/>
    </source>
</evidence>
<evidence type="ECO:0000256" key="5">
    <source>
        <dbReference type="ARBA" id="ARBA00023136"/>
    </source>
</evidence>
<feature type="transmembrane region" description="Helical" evidence="6">
    <location>
        <begin position="196"/>
        <end position="217"/>
    </location>
</feature>
<dbReference type="Proteomes" id="UP001596233">
    <property type="component" value="Unassembled WGS sequence"/>
</dbReference>
<comment type="subcellular location">
    <subcellularLocation>
        <location evidence="1 6">Cell membrane</location>
        <topology evidence="1 6">Multi-pass membrane protein</topology>
    </subcellularLocation>
</comment>
<dbReference type="EMBL" id="JBHSTE010000007">
    <property type="protein sequence ID" value="MFC6334732.1"/>
    <property type="molecule type" value="Genomic_DNA"/>
</dbReference>
<evidence type="ECO:0000256" key="4">
    <source>
        <dbReference type="ARBA" id="ARBA00022989"/>
    </source>
</evidence>
<name>A0ABW1V7I9_9BACL</name>
<dbReference type="PANTHER" id="PTHR46795">
    <property type="entry name" value="ABC TRANSPORTER PERMEASE-RELATED-RELATED"/>
    <property type="match status" value="1"/>
</dbReference>
<evidence type="ECO:0000256" key="6">
    <source>
        <dbReference type="PIRNR" id="PIRNR018968"/>
    </source>
</evidence>
<evidence type="ECO:0000256" key="3">
    <source>
        <dbReference type="ARBA" id="ARBA00022692"/>
    </source>
</evidence>
<accession>A0ABW1V7I9</accession>
<feature type="transmembrane region" description="Helical" evidence="6">
    <location>
        <begin position="525"/>
        <end position="547"/>
    </location>
</feature>
<feature type="transmembrane region" description="Helical" evidence="6">
    <location>
        <begin position="611"/>
        <end position="632"/>
    </location>
</feature>
<keyword evidence="6" id="KW-0813">Transport</keyword>
<comment type="caution">
    <text evidence="8">The sequence shown here is derived from an EMBL/GenBank/DDBJ whole genome shotgun (WGS) entry which is preliminary data.</text>
</comment>